<geneLocation type="plasmid" evidence="1">
    <name>RCS25_p</name>
</geneLocation>
<dbReference type="AlphaFoldDB" id="A0A2P9DXH9"/>
<sequence length="84" mass="9398">MKITNDAQFSAAYDLTHALSQSAGRIKYGSESLKVEKARVAYYYPDVFNALTLGSVTRKAEFVKRITAHVAEVDSAIAHYRKTR</sequence>
<dbReference type="RefSeq" id="WP_000705249.1">
    <property type="nucleotide sequence ID" value="NZ_CP015078.1"/>
</dbReference>
<reference evidence="1" key="1">
    <citation type="submission" date="2018-02" db="EMBL/GenBank/DDBJ databases">
        <authorList>
            <person name="Cohen D.B."/>
            <person name="Kent A.D."/>
        </authorList>
    </citation>
    <scope>NUCLEOTIDE SEQUENCE</scope>
    <source>
        <strain evidence="2">170</strain>
        <strain evidence="1">711</strain>
        <plasmid evidence="1">RCS25_p</plasmid>
        <plasmid evidence="2">RCS38_p</plasmid>
    </source>
</reference>
<proteinExistence type="predicted"/>
<keyword evidence="1" id="KW-0614">Plasmid</keyword>
<gene>
    <name evidence="1" type="ORF">RCS25_P0003</name>
    <name evidence="2" type="ORF">RCS38_P0223</name>
</gene>
<geneLocation type="plasmid" evidence="2">
    <name>RCS38_p</name>
</geneLocation>
<accession>A0A2P9DXH9</accession>
<dbReference type="EMBL" id="LT985223">
    <property type="protein sequence ID" value="SPD95834.1"/>
    <property type="molecule type" value="Genomic_DNA"/>
</dbReference>
<name>A0A2P9DXH9_ECOLX</name>
<organism evidence="1">
    <name type="scientific">Escherichia coli</name>
    <dbReference type="NCBI Taxonomy" id="562"/>
    <lineage>
        <taxon>Bacteria</taxon>
        <taxon>Pseudomonadati</taxon>
        <taxon>Pseudomonadota</taxon>
        <taxon>Gammaproteobacteria</taxon>
        <taxon>Enterobacterales</taxon>
        <taxon>Enterobacteriaceae</taxon>
        <taxon>Escherichia</taxon>
    </lineage>
</organism>
<protein>
    <submittedName>
        <fullName evidence="1">Uncharacterized protein</fullName>
    </submittedName>
</protein>
<evidence type="ECO:0000313" key="2">
    <source>
        <dbReference type="EMBL" id="SPD98551.1"/>
    </source>
</evidence>
<dbReference type="EMBL" id="LT985250">
    <property type="protein sequence ID" value="SPD98551.1"/>
    <property type="molecule type" value="Genomic_DNA"/>
</dbReference>
<evidence type="ECO:0000313" key="1">
    <source>
        <dbReference type="EMBL" id="SPD95834.1"/>
    </source>
</evidence>